<accession>A0A146G035</accession>
<sequence length="65" mass="7414">MGGQAVEFVGSPKPEMGHLWRGRQLAVMNKAWLDSDFELCKVRKIPYLSARRDAEDMVFCGNKIE</sequence>
<evidence type="ECO:0000313" key="2">
    <source>
        <dbReference type="Proteomes" id="UP000075230"/>
    </source>
</evidence>
<evidence type="ECO:0000313" key="1">
    <source>
        <dbReference type="EMBL" id="GAT30353.1"/>
    </source>
</evidence>
<proteinExistence type="predicted"/>
<gene>
    <name evidence="1" type="ORF">RIB2604_03303310</name>
</gene>
<reference evidence="1 2" key="1">
    <citation type="journal article" date="2016" name="DNA Res.">
        <title>Genome sequence of Aspergillus luchuensis NBRC 4314.</title>
        <authorList>
            <person name="Yamada O."/>
            <person name="Machida M."/>
            <person name="Hosoyama A."/>
            <person name="Goto M."/>
            <person name="Takahashi T."/>
            <person name="Futagami T."/>
            <person name="Yamagata Y."/>
            <person name="Takeuchi M."/>
            <person name="Kobayashi T."/>
            <person name="Koike H."/>
            <person name="Abe K."/>
            <person name="Asai K."/>
            <person name="Arita M."/>
            <person name="Fujita N."/>
            <person name="Fukuda K."/>
            <person name="Higa K."/>
            <person name="Horikawa H."/>
            <person name="Ishikawa T."/>
            <person name="Jinno K."/>
            <person name="Kato Y."/>
            <person name="Kirimura K."/>
            <person name="Mizutani O."/>
            <person name="Nakasone K."/>
            <person name="Sano M."/>
            <person name="Shiraishi Y."/>
            <person name="Tsukahara M."/>
            <person name="Gomi K."/>
        </authorList>
    </citation>
    <scope>NUCLEOTIDE SEQUENCE [LARGE SCALE GENOMIC DNA]</scope>
    <source>
        <strain evidence="1 2">RIB 2604</strain>
    </source>
</reference>
<comment type="caution">
    <text evidence="1">The sequence shown here is derived from an EMBL/GenBank/DDBJ whole genome shotgun (WGS) entry which is preliminary data.</text>
</comment>
<dbReference type="Proteomes" id="UP000075230">
    <property type="component" value="Unassembled WGS sequence"/>
</dbReference>
<dbReference type="AlphaFoldDB" id="A0A146G035"/>
<protein>
    <submittedName>
        <fullName evidence="1">ATP synthase regulation protein NCA2</fullName>
    </submittedName>
</protein>
<reference evidence="2" key="2">
    <citation type="submission" date="2016-02" db="EMBL/GenBank/DDBJ databases">
        <title>Genome sequencing of Aspergillus luchuensis NBRC 4314.</title>
        <authorList>
            <person name="Yamada O."/>
        </authorList>
    </citation>
    <scope>NUCLEOTIDE SEQUENCE [LARGE SCALE GENOMIC DNA]</scope>
    <source>
        <strain evidence="2">RIB 2604</strain>
    </source>
</reference>
<name>A0A146G035_ASPKA</name>
<dbReference type="EMBL" id="BCWF01000032">
    <property type="protein sequence ID" value="GAT30353.1"/>
    <property type="molecule type" value="Genomic_DNA"/>
</dbReference>
<organism evidence="1 2">
    <name type="scientific">Aspergillus kawachii</name>
    <name type="common">White koji mold</name>
    <name type="synonym">Aspergillus awamori var. kawachi</name>
    <dbReference type="NCBI Taxonomy" id="1069201"/>
    <lineage>
        <taxon>Eukaryota</taxon>
        <taxon>Fungi</taxon>
        <taxon>Dikarya</taxon>
        <taxon>Ascomycota</taxon>
        <taxon>Pezizomycotina</taxon>
        <taxon>Eurotiomycetes</taxon>
        <taxon>Eurotiomycetidae</taxon>
        <taxon>Eurotiales</taxon>
        <taxon>Aspergillaceae</taxon>
        <taxon>Aspergillus</taxon>
        <taxon>Aspergillus subgen. Circumdati</taxon>
    </lineage>
</organism>